<evidence type="ECO:0000313" key="1">
    <source>
        <dbReference type="EMBL" id="KAA8491684.1"/>
    </source>
</evidence>
<gene>
    <name evidence="1" type="ORF">FVE85_9731</name>
</gene>
<dbReference type="Proteomes" id="UP000324585">
    <property type="component" value="Unassembled WGS sequence"/>
</dbReference>
<protein>
    <submittedName>
        <fullName evidence="1">Uncharacterized protein</fullName>
    </submittedName>
</protein>
<accession>A0A5J4YLV5</accession>
<evidence type="ECO:0000313" key="2">
    <source>
        <dbReference type="Proteomes" id="UP000324585"/>
    </source>
</evidence>
<name>A0A5J4YLV5_PORPP</name>
<dbReference type="EMBL" id="VRMN01000012">
    <property type="protein sequence ID" value="KAA8491684.1"/>
    <property type="molecule type" value="Genomic_DNA"/>
</dbReference>
<comment type="caution">
    <text evidence="1">The sequence shown here is derived from an EMBL/GenBank/DDBJ whole genome shotgun (WGS) entry which is preliminary data.</text>
</comment>
<sequence length="95" mass="10515">MKGTVAVKAARLYIRKVALRSVDAEAADSGQSPAQWYPVRRMMRTLHESSTHIQIPWRTTRPGYCLLGGSRGASCTTNQFAQVRGNAAQWMDGYA</sequence>
<proteinExistence type="predicted"/>
<organism evidence="1 2">
    <name type="scientific">Porphyridium purpureum</name>
    <name type="common">Red alga</name>
    <name type="synonym">Porphyridium cruentum</name>
    <dbReference type="NCBI Taxonomy" id="35688"/>
    <lineage>
        <taxon>Eukaryota</taxon>
        <taxon>Rhodophyta</taxon>
        <taxon>Bangiophyceae</taxon>
        <taxon>Porphyridiales</taxon>
        <taxon>Porphyridiaceae</taxon>
        <taxon>Porphyridium</taxon>
    </lineage>
</organism>
<reference evidence="2" key="1">
    <citation type="journal article" date="2019" name="Nat. Commun.">
        <title>Expansion of phycobilisome linker gene families in mesophilic red algae.</title>
        <authorList>
            <person name="Lee J."/>
            <person name="Kim D."/>
            <person name="Bhattacharya D."/>
            <person name="Yoon H.S."/>
        </authorList>
    </citation>
    <scope>NUCLEOTIDE SEQUENCE [LARGE SCALE GENOMIC DNA]</scope>
    <source>
        <strain evidence="2">CCMP 1328</strain>
    </source>
</reference>
<dbReference type="AlphaFoldDB" id="A0A5J4YLV5"/>
<keyword evidence="2" id="KW-1185">Reference proteome</keyword>